<protein>
    <submittedName>
        <fullName evidence="8">SNARE associated Golgi protein-like protein</fullName>
    </submittedName>
</protein>
<evidence type="ECO:0000256" key="5">
    <source>
        <dbReference type="ARBA" id="ARBA00023136"/>
    </source>
</evidence>
<feature type="transmembrane region" description="Helical" evidence="6">
    <location>
        <begin position="54"/>
        <end position="76"/>
    </location>
</feature>
<organism evidence="8 9">
    <name type="scientific">Flexistipes sinusarabici (strain ATCC 49648 / DSM 4947 / MAS 10)</name>
    <dbReference type="NCBI Taxonomy" id="717231"/>
    <lineage>
        <taxon>Bacteria</taxon>
        <taxon>Pseudomonadati</taxon>
        <taxon>Deferribacterota</taxon>
        <taxon>Deferribacteres</taxon>
        <taxon>Deferribacterales</taxon>
        <taxon>Flexistipitaceae</taxon>
        <taxon>Flexistipes</taxon>
    </lineage>
</organism>
<evidence type="ECO:0000256" key="6">
    <source>
        <dbReference type="SAM" id="Phobius"/>
    </source>
</evidence>
<accession>F8E761</accession>
<dbReference type="STRING" id="717231.Flexsi_1270"/>
<keyword evidence="5 6" id="KW-0472">Membrane</keyword>
<feature type="transmembrane region" description="Helical" evidence="6">
    <location>
        <begin position="7"/>
        <end position="27"/>
    </location>
</feature>
<evidence type="ECO:0000256" key="4">
    <source>
        <dbReference type="ARBA" id="ARBA00022989"/>
    </source>
</evidence>
<dbReference type="RefSeq" id="WP_013886408.1">
    <property type="nucleotide sequence ID" value="NC_015672.1"/>
</dbReference>
<dbReference type="InterPro" id="IPR032816">
    <property type="entry name" value="VTT_dom"/>
</dbReference>
<feature type="transmembrane region" description="Helical" evidence="6">
    <location>
        <begin position="173"/>
        <end position="194"/>
    </location>
</feature>
<dbReference type="Proteomes" id="UP000006621">
    <property type="component" value="Chromosome"/>
</dbReference>
<reference evidence="8 9" key="1">
    <citation type="journal article" date="2011" name="Stand. Genomic Sci.">
        <title>Genome sequence of the moderately thermophilic halophile Flexistipes sinusarabici strain (MAS10).</title>
        <authorList>
            <person name="Lapidus A."/>
            <person name="Chertkov O."/>
            <person name="Nolan M."/>
            <person name="Lucas S."/>
            <person name="Hammon N."/>
            <person name="Deshpande S."/>
            <person name="Cheng J.F."/>
            <person name="Tapia R."/>
            <person name="Han C."/>
            <person name="Goodwin L."/>
            <person name="Pitluck S."/>
            <person name="Liolios K."/>
            <person name="Pagani I."/>
            <person name="Ivanova N."/>
            <person name="Huntemann M."/>
            <person name="Mavromatis K."/>
            <person name="Mikhailova N."/>
            <person name="Pati A."/>
            <person name="Chen A."/>
            <person name="Palaniappan K."/>
            <person name="Land M."/>
            <person name="Hauser L."/>
            <person name="Brambilla E.M."/>
            <person name="Rohde M."/>
            <person name="Abt B."/>
            <person name="Spring S."/>
            <person name="Goker M."/>
            <person name="Bristow J."/>
            <person name="Eisen J.A."/>
            <person name="Markowitz V."/>
            <person name="Hugenholtz P."/>
            <person name="Kyrpides N.C."/>
            <person name="Klenk H.P."/>
            <person name="Woyke T."/>
        </authorList>
    </citation>
    <scope>NUCLEOTIDE SEQUENCE [LARGE SCALE GENOMIC DNA]</scope>
    <source>
        <strain evidence="9">DSM 4947 / MAS 10</strain>
    </source>
</reference>
<dbReference type="PANTHER" id="PTHR42709:SF6">
    <property type="entry name" value="UNDECAPRENYL PHOSPHATE TRANSPORTER A"/>
    <property type="match status" value="1"/>
</dbReference>
<dbReference type="EMBL" id="CP002858">
    <property type="protein sequence ID" value="AEI14924.1"/>
    <property type="molecule type" value="Genomic_DNA"/>
</dbReference>
<proteinExistence type="predicted"/>
<dbReference type="AlphaFoldDB" id="F8E761"/>
<evidence type="ECO:0000313" key="9">
    <source>
        <dbReference type="Proteomes" id="UP000006621"/>
    </source>
</evidence>
<dbReference type="Pfam" id="PF09335">
    <property type="entry name" value="VTT_dom"/>
    <property type="match status" value="1"/>
</dbReference>
<comment type="subcellular location">
    <subcellularLocation>
        <location evidence="1">Cell membrane</location>
        <topology evidence="1">Multi-pass membrane protein</topology>
    </subcellularLocation>
</comment>
<gene>
    <name evidence="8" type="ordered locus">Flexsi_1270</name>
</gene>
<dbReference type="KEGG" id="fsi:Flexsi_1270"/>
<name>F8E761_FLESM</name>
<keyword evidence="2" id="KW-1003">Cell membrane</keyword>
<evidence type="ECO:0000313" key="8">
    <source>
        <dbReference type="EMBL" id="AEI14924.1"/>
    </source>
</evidence>
<evidence type="ECO:0000256" key="3">
    <source>
        <dbReference type="ARBA" id="ARBA00022692"/>
    </source>
</evidence>
<keyword evidence="3 6" id="KW-0812">Transmembrane</keyword>
<keyword evidence="9" id="KW-1185">Reference proteome</keyword>
<evidence type="ECO:0000259" key="7">
    <source>
        <dbReference type="Pfam" id="PF09335"/>
    </source>
</evidence>
<evidence type="ECO:0000256" key="2">
    <source>
        <dbReference type="ARBA" id="ARBA00022475"/>
    </source>
</evidence>
<dbReference type="eggNOG" id="COG0586">
    <property type="taxonomic scope" value="Bacteria"/>
</dbReference>
<feature type="transmembrane region" description="Helical" evidence="6">
    <location>
        <begin position="140"/>
        <end position="161"/>
    </location>
</feature>
<feature type="domain" description="VTT" evidence="7">
    <location>
        <begin position="35"/>
        <end position="159"/>
    </location>
</feature>
<dbReference type="GO" id="GO:0005886">
    <property type="term" value="C:plasma membrane"/>
    <property type="evidence" value="ECO:0007669"/>
    <property type="project" value="UniProtKB-SubCell"/>
</dbReference>
<evidence type="ECO:0000256" key="1">
    <source>
        <dbReference type="ARBA" id="ARBA00004651"/>
    </source>
</evidence>
<dbReference type="HOGENOM" id="CLU_044208_1_1_0"/>
<sequence length="201" mass="22468">MIEKFALAVVGLTQSLGYLGIIFLMALESSFFPFPSEVVVPPAGFLAATGQMNIFMVIFCGILGSVIGALVNYYLAVRFGRAFLFRYGNYFFLGEDKLLKMENFFFSHGEITTFVGRLIPGVRQYISFPAGLARMSIAKFVFYTAAGAGIWVVILAYVGFYVGKNIDLVKEKLATITMIILPLLLLLVLIYIIVYRKYVKR</sequence>
<dbReference type="InterPro" id="IPR051311">
    <property type="entry name" value="DedA_domain"/>
</dbReference>
<keyword evidence="4 6" id="KW-1133">Transmembrane helix</keyword>
<dbReference type="PANTHER" id="PTHR42709">
    <property type="entry name" value="ALKALINE PHOSPHATASE LIKE PROTEIN"/>
    <property type="match status" value="1"/>
</dbReference>
<reference evidence="9" key="2">
    <citation type="submission" date="2011-06" db="EMBL/GenBank/DDBJ databases">
        <title>The complete genome of Flexistipes sinusarabici DSM 4947.</title>
        <authorList>
            <person name="Lucas S."/>
            <person name="Han J."/>
            <person name="Lapidus A."/>
            <person name="Bruce D."/>
            <person name="Goodwin L."/>
            <person name="Pitluck S."/>
            <person name="Peters L."/>
            <person name="Kyrpides N."/>
            <person name="Mavromatis K."/>
            <person name="Ivanova N."/>
            <person name="Mikhailova N."/>
            <person name="Chertkov O."/>
            <person name="Detter J.C."/>
            <person name="Tapia R."/>
            <person name="Han C."/>
            <person name="Land M."/>
            <person name="Hauser L."/>
            <person name="Markowitz V."/>
            <person name="Cheng J.-F."/>
            <person name="Hugenholtz P."/>
            <person name="Woyke T."/>
            <person name="Wu D."/>
            <person name="Spring S."/>
            <person name="Schroeder M."/>
            <person name="Brambilla E."/>
            <person name="Klenk H.-P."/>
            <person name="Eisen J.A."/>
        </authorList>
    </citation>
    <scope>NUCLEOTIDE SEQUENCE [LARGE SCALE GENOMIC DNA]</scope>
    <source>
        <strain evidence="9">DSM 4947 / MAS 10</strain>
    </source>
</reference>